<dbReference type="InParanoid" id="M3Z2E3"/>
<evidence type="ECO:0000313" key="2">
    <source>
        <dbReference type="Ensembl" id="ENSMPUP00000017755.1"/>
    </source>
</evidence>
<feature type="transmembrane region" description="Helical" evidence="1">
    <location>
        <begin position="35"/>
        <end position="54"/>
    </location>
</feature>
<evidence type="ECO:0000256" key="1">
    <source>
        <dbReference type="SAM" id="Phobius"/>
    </source>
</evidence>
<keyword evidence="1" id="KW-0812">Transmembrane</keyword>
<dbReference type="HOGENOM" id="CLU_1991924_0_0_1"/>
<dbReference type="Ensembl" id="ENSMPUT00000018015.1">
    <property type="protein sequence ID" value="ENSMPUP00000017755.1"/>
    <property type="gene ID" value="ENSMPUG00000017866.1"/>
</dbReference>
<proteinExistence type="predicted"/>
<dbReference type="STRING" id="9669.ENSMPUP00000017755"/>
<accession>M3Z2E3</accession>
<protein>
    <submittedName>
        <fullName evidence="2">Uncharacterized protein</fullName>
    </submittedName>
</protein>
<dbReference type="AlphaFoldDB" id="M3Z2E3"/>
<dbReference type="EMBL" id="AEYP01107998">
    <property type="status" value="NOT_ANNOTATED_CDS"/>
    <property type="molecule type" value="Genomic_DNA"/>
</dbReference>
<dbReference type="eggNOG" id="ENOG502RU21">
    <property type="taxonomic scope" value="Eukaryota"/>
</dbReference>
<name>M3Z2E3_MUSPF</name>
<keyword evidence="1" id="KW-0472">Membrane</keyword>
<organism evidence="2">
    <name type="scientific">Mustela putorius furo</name>
    <name type="common">European domestic ferret</name>
    <name type="synonym">Mustela furo</name>
    <dbReference type="NCBI Taxonomy" id="9669"/>
    <lineage>
        <taxon>Eukaryota</taxon>
        <taxon>Metazoa</taxon>
        <taxon>Chordata</taxon>
        <taxon>Craniata</taxon>
        <taxon>Vertebrata</taxon>
        <taxon>Euteleostomi</taxon>
        <taxon>Mammalia</taxon>
        <taxon>Eutheria</taxon>
        <taxon>Laurasiatheria</taxon>
        <taxon>Carnivora</taxon>
        <taxon>Caniformia</taxon>
        <taxon>Musteloidea</taxon>
        <taxon>Mustelidae</taxon>
        <taxon>Mustelinae</taxon>
        <taxon>Mustela</taxon>
    </lineage>
</organism>
<sequence>MVSWGWNPDGSRLGTCLDLLLLDSFLPTDNPRHQHVLAVPLVVIIFLAVLLFFLSRQWCPPKEDAAIMNREPEVDRMDPQAEVPQEVTYTQLDHRIFMQKNTTHTSQRPGEPLHDESVYMELATG</sequence>
<reference evidence="2" key="1">
    <citation type="submission" date="2024-06" db="UniProtKB">
        <authorList>
            <consortium name="Ensembl"/>
        </authorList>
    </citation>
    <scope>IDENTIFICATION</scope>
</reference>
<keyword evidence="1" id="KW-1133">Transmembrane helix</keyword>